<name>A0AAN7RQL0_TRANT</name>
<dbReference type="Proteomes" id="UP001346149">
    <property type="component" value="Unassembled WGS sequence"/>
</dbReference>
<accession>A0AAN7RQL0</accession>
<organism evidence="1 2">
    <name type="scientific">Trapa natans</name>
    <name type="common">Water chestnut</name>
    <dbReference type="NCBI Taxonomy" id="22666"/>
    <lineage>
        <taxon>Eukaryota</taxon>
        <taxon>Viridiplantae</taxon>
        <taxon>Streptophyta</taxon>
        <taxon>Embryophyta</taxon>
        <taxon>Tracheophyta</taxon>
        <taxon>Spermatophyta</taxon>
        <taxon>Magnoliopsida</taxon>
        <taxon>eudicotyledons</taxon>
        <taxon>Gunneridae</taxon>
        <taxon>Pentapetalae</taxon>
        <taxon>rosids</taxon>
        <taxon>malvids</taxon>
        <taxon>Myrtales</taxon>
        <taxon>Lythraceae</taxon>
        <taxon>Trapa</taxon>
    </lineage>
</organism>
<keyword evidence="2" id="KW-1185">Reference proteome</keyword>
<gene>
    <name evidence="1" type="ORF">SAY86_004615</name>
</gene>
<reference evidence="1 2" key="1">
    <citation type="journal article" date="2023" name="Hortic Res">
        <title>Pangenome of water caltrop reveals structural variations and asymmetric subgenome divergence after allopolyploidization.</title>
        <authorList>
            <person name="Zhang X."/>
            <person name="Chen Y."/>
            <person name="Wang L."/>
            <person name="Yuan Y."/>
            <person name="Fang M."/>
            <person name="Shi L."/>
            <person name="Lu R."/>
            <person name="Comes H.P."/>
            <person name="Ma Y."/>
            <person name="Chen Y."/>
            <person name="Huang G."/>
            <person name="Zhou Y."/>
            <person name="Zheng Z."/>
            <person name="Qiu Y."/>
        </authorList>
    </citation>
    <scope>NUCLEOTIDE SEQUENCE [LARGE SCALE GENOMIC DNA]</scope>
    <source>
        <strain evidence="1">F231</strain>
    </source>
</reference>
<evidence type="ECO:0000313" key="1">
    <source>
        <dbReference type="EMBL" id="KAK4804798.1"/>
    </source>
</evidence>
<dbReference type="EMBL" id="JAXQNO010000001">
    <property type="protein sequence ID" value="KAK4804798.1"/>
    <property type="molecule type" value="Genomic_DNA"/>
</dbReference>
<dbReference type="AlphaFoldDB" id="A0AAN7RQL0"/>
<proteinExistence type="predicted"/>
<sequence>MCGRNDSAKIQKQLTLKLIDCNGLPQEFDQPVRASEVLLQCPGCFICMSVETGAPDGADLLPHVTLQVEVAHVLPGDVLSCYQAKAALRGSHGSDLQGNGDCYGLKNKLFRREETLRSPFY</sequence>
<evidence type="ECO:0000313" key="2">
    <source>
        <dbReference type="Proteomes" id="UP001346149"/>
    </source>
</evidence>
<comment type="caution">
    <text evidence="1">The sequence shown here is derived from an EMBL/GenBank/DDBJ whole genome shotgun (WGS) entry which is preliminary data.</text>
</comment>
<protein>
    <submittedName>
        <fullName evidence="1">Uncharacterized protein</fullName>
    </submittedName>
</protein>